<reference evidence="1" key="1">
    <citation type="submission" date="2021-05" db="EMBL/GenBank/DDBJ databases">
        <title>First report of NDM-5 and VEB-6 producing Proteus mirabilis isolated from blood of a sepsis patient in Kolkata, India.</title>
        <authorList>
            <person name="Halder G."/>
            <person name="Chaudhuri B."/>
            <person name="Dutta S."/>
        </authorList>
    </citation>
    <scope>NUCLEOTIDE SEQUENCE [LARGE SCALE GENOMIC DNA]</scope>
    <source>
        <strain evidence="1">7049</strain>
    </source>
</reference>
<dbReference type="AlphaFoldDB" id="A0ABD5LWH6"/>
<sequence>MELEIASNSLSGMSLLTFLLSKTRELTLKVMLHRSESEQKLFNEMQEVTEKSLKDKVEEQKSLIKNKKKFSFGLVLV</sequence>
<name>A0ABD5LWH6_PROMI</name>
<accession>A0ABD5LWH6</accession>
<protein>
    <submittedName>
        <fullName evidence="1">Uncharacterized protein</fullName>
    </submittedName>
</protein>
<evidence type="ECO:0000313" key="1">
    <source>
        <dbReference type="EMBL" id="MEY2345532.1"/>
    </source>
</evidence>
<dbReference type="EMBL" id="JADQCH020000002">
    <property type="protein sequence ID" value="MEY2345532.1"/>
    <property type="molecule type" value="Genomic_DNA"/>
</dbReference>
<organism evidence="1">
    <name type="scientific">Proteus mirabilis</name>
    <dbReference type="NCBI Taxonomy" id="584"/>
    <lineage>
        <taxon>Bacteria</taxon>
        <taxon>Pseudomonadati</taxon>
        <taxon>Pseudomonadota</taxon>
        <taxon>Gammaproteobacteria</taxon>
        <taxon>Enterobacterales</taxon>
        <taxon>Morganellaceae</taxon>
        <taxon>Proteus</taxon>
    </lineage>
</organism>
<comment type="caution">
    <text evidence="1">The sequence shown here is derived from an EMBL/GenBank/DDBJ whole genome shotgun (WGS) entry which is preliminary data.</text>
</comment>
<proteinExistence type="predicted"/>
<gene>
    <name evidence="1" type="ORF">I3679_022810</name>
</gene>